<protein>
    <submittedName>
        <fullName evidence="2">Uncharacterized protein LOC109471791</fullName>
    </submittedName>
</protein>
<accession>A0A6P4YC43</accession>
<evidence type="ECO:0000313" key="1">
    <source>
        <dbReference type="Proteomes" id="UP000515135"/>
    </source>
</evidence>
<dbReference type="Proteomes" id="UP000515135">
    <property type="component" value="Unplaced"/>
</dbReference>
<reference evidence="2" key="1">
    <citation type="submission" date="2025-08" db="UniProtKB">
        <authorList>
            <consortium name="RefSeq"/>
        </authorList>
    </citation>
    <scope>IDENTIFICATION</scope>
    <source>
        <tissue evidence="2">Gonad</tissue>
    </source>
</reference>
<dbReference type="AlphaFoldDB" id="A0A6P4YC43"/>
<organism evidence="1 2">
    <name type="scientific">Branchiostoma belcheri</name>
    <name type="common">Amphioxus</name>
    <dbReference type="NCBI Taxonomy" id="7741"/>
    <lineage>
        <taxon>Eukaryota</taxon>
        <taxon>Metazoa</taxon>
        <taxon>Chordata</taxon>
        <taxon>Cephalochordata</taxon>
        <taxon>Leptocardii</taxon>
        <taxon>Amphioxiformes</taxon>
        <taxon>Branchiostomatidae</taxon>
        <taxon>Branchiostoma</taxon>
    </lineage>
</organism>
<gene>
    <name evidence="2" type="primary">LOC109471791</name>
</gene>
<dbReference type="RefSeq" id="XP_019626705.1">
    <property type="nucleotide sequence ID" value="XM_019771146.1"/>
</dbReference>
<dbReference type="OrthoDB" id="10280328at2759"/>
<dbReference type="KEGG" id="bbel:109471791"/>
<dbReference type="GeneID" id="109471791"/>
<evidence type="ECO:0000313" key="2">
    <source>
        <dbReference type="RefSeq" id="XP_019626705.1"/>
    </source>
</evidence>
<sequence>MNSPVEDFNAFKNEMLISFRRQMGHHILTECRRRWEECHIPGCGAVTQDQLEHERQEVTTHNFLLRQVGARGDGEHMVHGPLHSLQWAVADPTRPVRSPTFITSGNRTWEAMAVPPSRGVPWCVCLRLVAGPPALAKIRIKMSAAEQEAVVGCTAAILPGASGKKWDLQNITNTSNIRIHILIQH</sequence>
<keyword evidence="1" id="KW-1185">Reference proteome</keyword>
<proteinExistence type="predicted"/>
<name>A0A6P4YC43_BRABE</name>